<feature type="chain" id="PRO_5015478647" description="Hydrophobin" evidence="2">
    <location>
        <begin position="23"/>
        <end position="141"/>
    </location>
</feature>
<proteinExistence type="predicted"/>
<evidence type="ECO:0000313" key="4">
    <source>
        <dbReference type="Proteomes" id="UP000238274"/>
    </source>
</evidence>
<dbReference type="VEuPathDB" id="FungiDB:PSTT_08980"/>
<protein>
    <recommendedName>
        <fullName evidence="5">Hydrophobin</fullName>
    </recommendedName>
</protein>
<feature type="region of interest" description="Disordered" evidence="1">
    <location>
        <begin position="110"/>
        <end position="141"/>
    </location>
</feature>
<dbReference type="EMBL" id="PKSM01000045">
    <property type="protein sequence ID" value="POW19668.1"/>
    <property type="molecule type" value="Genomic_DNA"/>
</dbReference>
<dbReference type="OrthoDB" id="2512225at2759"/>
<feature type="signal peptide" evidence="2">
    <location>
        <begin position="1"/>
        <end position="22"/>
    </location>
</feature>
<evidence type="ECO:0008006" key="5">
    <source>
        <dbReference type="Google" id="ProtNLM"/>
    </source>
</evidence>
<keyword evidence="2" id="KW-0732">Signal</keyword>
<accession>A0A2S4WD51</accession>
<reference evidence="4" key="2">
    <citation type="journal article" date="2018" name="BMC Genomics">
        <title>Genomic insights into host adaptation between the wheat stripe rust pathogen (Puccinia striiformis f. sp. tritici) and the barley stripe rust pathogen (Puccinia striiformis f. sp. hordei).</title>
        <authorList>
            <person name="Xia C."/>
            <person name="Wang M."/>
            <person name="Yin C."/>
            <person name="Cornejo O.E."/>
            <person name="Hulbert S.H."/>
            <person name="Chen X."/>
        </authorList>
    </citation>
    <scope>NUCLEOTIDE SEQUENCE [LARGE SCALE GENOMIC DNA]</scope>
    <source>
        <strain evidence="4">93TX-2</strain>
    </source>
</reference>
<evidence type="ECO:0000256" key="2">
    <source>
        <dbReference type="SAM" id="SignalP"/>
    </source>
</evidence>
<name>A0A2S4WD51_9BASI</name>
<sequence>MLSIKFLSVLVVIILQSQAVHSRRRSRDSSDKGTSSSRPFQCLNSLKPLCIILPSSVQVPYQNGPMSDCNRLPAKCCNSELKYDVRCVFSINHWLSPNAIQAHVSQSDSLYQQEEKSKPAGIGSAPITGGSASGSCSEPVF</sequence>
<comment type="caution">
    <text evidence="3">The sequence shown here is derived from an EMBL/GenBank/DDBJ whole genome shotgun (WGS) entry which is preliminary data.</text>
</comment>
<reference evidence="3 4" key="1">
    <citation type="submission" date="2017-12" db="EMBL/GenBank/DDBJ databases">
        <title>Gene loss provides genomic basis for host adaptation in cereal stripe rust fungi.</title>
        <authorList>
            <person name="Xia C."/>
        </authorList>
    </citation>
    <scope>NUCLEOTIDE SEQUENCE [LARGE SCALE GENOMIC DNA]</scope>
    <source>
        <strain evidence="3 4">93TX-2</strain>
    </source>
</reference>
<dbReference type="Proteomes" id="UP000238274">
    <property type="component" value="Unassembled WGS sequence"/>
</dbReference>
<organism evidence="3 4">
    <name type="scientific">Puccinia striiformis</name>
    <dbReference type="NCBI Taxonomy" id="27350"/>
    <lineage>
        <taxon>Eukaryota</taxon>
        <taxon>Fungi</taxon>
        <taxon>Dikarya</taxon>
        <taxon>Basidiomycota</taxon>
        <taxon>Pucciniomycotina</taxon>
        <taxon>Pucciniomycetes</taxon>
        <taxon>Pucciniales</taxon>
        <taxon>Pucciniaceae</taxon>
        <taxon>Puccinia</taxon>
    </lineage>
</organism>
<dbReference type="AlphaFoldDB" id="A0A2S4WD51"/>
<keyword evidence="4" id="KW-1185">Reference proteome</keyword>
<evidence type="ECO:0000256" key="1">
    <source>
        <dbReference type="SAM" id="MobiDB-lite"/>
    </source>
</evidence>
<gene>
    <name evidence="3" type="ORF">PSHT_04426</name>
</gene>
<dbReference type="VEuPathDB" id="FungiDB:PSHT_04426"/>
<reference evidence="4" key="3">
    <citation type="journal article" date="2018" name="Mol. Plant Microbe Interact.">
        <title>Genome sequence resources for the wheat stripe rust pathogen (Puccinia striiformis f. sp. tritici) and the barley stripe rust pathogen (Puccinia striiformis f. sp. hordei).</title>
        <authorList>
            <person name="Xia C."/>
            <person name="Wang M."/>
            <person name="Yin C."/>
            <person name="Cornejo O.E."/>
            <person name="Hulbert S.H."/>
            <person name="Chen X."/>
        </authorList>
    </citation>
    <scope>NUCLEOTIDE SEQUENCE [LARGE SCALE GENOMIC DNA]</scope>
    <source>
        <strain evidence="4">93TX-2</strain>
    </source>
</reference>
<evidence type="ECO:0000313" key="3">
    <source>
        <dbReference type="EMBL" id="POW19668.1"/>
    </source>
</evidence>